<evidence type="ECO:0000256" key="1">
    <source>
        <dbReference type="ARBA" id="ARBA00000382"/>
    </source>
</evidence>
<dbReference type="GO" id="GO:0009277">
    <property type="term" value="C:fungal-type cell wall"/>
    <property type="evidence" value="ECO:0007669"/>
    <property type="project" value="TreeGrafter"/>
</dbReference>
<evidence type="ECO:0000256" key="3">
    <source>
        <dbReference type="ARBA" id="ARBA00008773"/>
    </source>
</evidence>
<dbReference type="GO" id="GO:0005886">
    <property type="term" value="C:plasma membrane"/>
    <property type="evidence" value="ECO:0007669"/>
    <property type="project" value="UniProtKB-SubCell"/>
</dbReference>
<feature type="region of interest" description="Disordered" evidence="15">
    <location>
        <begin position="175"/>
        <end position="216"/>
    </location>
</feature>
<keyword evidence="8" id="KW-0325">Glycoprotein</keyword>
<dbReference type="AlphaFoldDB" id="G7E0F5"/>
<gene>
    <name evidence="17" type="primary">Mo02981</name>
    <name evidence="17" type="ORF">E5Q_02981</name>
</gene>
<evidence type="ECO:0000313" key="18">
    <source>
        <dbReference type="Proteomes" id="UP000009131"/>
    </source>
</evidence>
<dbReference type="PANTHER" id="PTHR16631">
    <property type="entry name" value="GLUCAN 1,3-BETA-GLUCOSIDASE"/>
    <property type="match status" value="1"/>
</dbReference>
<dbReference type="InParanoid" id="G7E0F5"/>
<keyword evidence="9" id="KW-0119">Carbohydrate metabolism</keyword>
<dbReference type="GO" id="GO:0005576">
    <property type="term" value="C:extracellular region"/>
    <property type="evidence" value="ECO:0007669"/>
    <property type="project" value="TreeGrafter"/>
</dbReference>
<feature type="region of interest" description="Disordered" evidence="15">
    <location>
        <begin position="489"/>
        <end position="508"/>
    </location>
</feature>
<evidence type="ECO:0000256" key="10">
    <source>
        <dbReference type="ARBA" id="ARBA00023316"/>
    </source>
</evidence>
<feature type="compositionally biased region" description="Polar residues" evidence="15">
    <location>
        <begin position="198"/>
        <end position="210"/>
    </location>
</feature>
<keyword evidence="11" id="KW-0624">Polysaccharide degradation</keyword>
<evidence type="ECO:0000256" key="14">
    <source>
        <dbReference type="ARBA" id="ARBA00043078"/>
    </source>
</evidence>
<dbReference type="HOGENOM" id="CLU_296138_0_0_1"/>
<evidence type="ECO:0000256" key="5">
    <source>
        <dbReference type="ARBA" id="ARBA00022475"/>
    </source>
</evidence>
<keyword evidence="16" id="KW-1133">Transmembrane helix</keyword>
<feature type="compositionally biased region" description="Polar residues" evidence="15">
    <location>
        <begin position="1025"/>
        <end position="1039"/>
    </location>
</feature>
<evidence type="ECO:0000256" key="12">
    <source>
        <dbReference type="ARBA" id="ARBA00037649"/>
    </source>
</evidence>
<comment type="caution">
    <text evidence="17">The sequence shown here is derived from an EMBL/GenBank/DDBJ whole genome shotgun (WGS) entry which is preliminary data.</text>
</comment>
<dbReference type="GO" id="GO:0042973">
    <property type="term" value="F:glucan endo-1,3-beta-D-glucosidase activity"/>
    <property type="evidence" value="ECO:0007669"/>
    <property type="project" value="UniProtKB-EC"/>
</dbReference>
<dbReference type="InterPro" id="IPR017853">
    <property type="entry name" value="GH"/>
</dbReference>
<evidence type="ECO:0000256" key="16">
    <source>
        <dbReference type="SAM" id="Phobius"/>
    </source>
</evidence>
<evidence type="ECO:0000256" key="8">
    <source>
        <dbReference type="ARBA" id="ARBA00023180"/>
    </source>
</evidence>
<proteinExistence type="inferred from homology"/>
<feature type="region of interest" description="Disordered" evidence="15">
    <location>
        <begin position="641"/>
        <end position="674"/>
    </location>
</feature>
<name>G7E0F5_MIXOS</name>
<feature type="region of interest" description="Disordered" evidence="15">
    <location>
        <begin position="1"/>
        <end position="36"/>
    </location>
</feature>
<protein>
    <recommendedName>
        <fullName evidence="4">glucan endo-1,3-beta-D-glucosidase</fullName>
        <ecNumber evidence="4">3.2.1.39</ecNumber>
    </recommendedName>
    <alternativeName>
        <fullName evidence="14">Endo-1,3-beta-glucanase btgC</fullName>
    </alternativeName>
    <alternativeName>
        <fullName evidence="13">Laminarinase btgC</fullName>
    </alternativeName>
</protein>
<dbReference type="EMBL" id="BABT02000078">
    <property type="protein sequence ID" value="GAA96315.1"/>
    <property type="molecule type" value="Genomic_DNA"/>
</dbReference>
<feature type="compositionally biased region" description="Polar residues" evidence="15">
    <location>
        <begin position="26"/>
        <end position="36"/>
    </location>
</feature>
<dbReference type="STRING" id="764103.G7E0F5"/>
<dbReference type="GO" id="GO:0071555">
    <property type="term" value="P:cell wall organization"/>
    <property type="evidence" value="ECO:0007669"/>
    <property type="project" value="UniProtKB-KW"/>
</dbReference>
<comment type="function">
    <text evidence="12">Glucanases play a role in cell expansion during growth, in cell-cell fusion during mating, and in spore release during sporulation. This enzyme may be involved in beta-glucan degradation. Active on laminarin and lichenan.</text>
</comment>
<keyword evidence="6" id="KW-0378">Hydrolase</keyword>
<evidence type="ECO:0000256" key="7">
    <source>
        <dbReference type="ARBA" id="ARBA00023136"/>
    </source>
</evidence>
<keyword evidence="10" id="KW-0961">Cell wall biogenesis/degradation</keyword>
<keyword evidence="16" id="KW-0812">Transmembrane</keyword>
<evidence type="ECO:0000313" key="17">
    <source>
        <dbReference type="EMBL" id="GAA96315.1"/>
    </source>
</evidence>
<feature type="compositionally biased region" description="Polar residues" evidence="15">
    <location>
        <begin position="175"/>
        <end position="186"/>
    </location>
</feature>
<comment type="similarity">
    <text evidence="3">Belongs to the glycosyl hydrolase 17 family.</text>
</comment>
<comment type="catalytic activity">
    <reaction evidence="1">
        <text>Hydrolysis of (1-&gt;3)-beta-D-glucosidic linkages in (1-&gt;3)-beta-D-glucans.</text>
        <dbReference type="EC" id="3.2.1.39"/>
    </reaction>
</comment>
<evidence type="ECO:0000256" key="4">
    <source>
        <dbReference type="ARBA" id="ARBA00012780"/>
    </source>
</evidence>
<evidence type="ECO:0000256" key="2">
    <source>
        <dbReference type="ARBA" id="ARBA00004401"/>
    </source>
</evidence>
<reference evidence="17 18" key="2">
    <citation type="journal article" date="2012" name="Open Biol.">
        <title>Characteristics of nucleosomes and linker DNA regions on the genome of the basidiomycete Mixia osmundae revealed by mono- and dinucleosome mapping.</title>
        <authorList>
            <person name="Nishida H."/>
            <person name="Kondo S."/>
            <person name="Matsumoto T."/>
            <person name="Suzuki Y."/>
            <person name="Yoshikawa H."/>
            <person name="Taylor T.D."/>
            <person name="Sugiyama J."/>
        </authorList>
    </citation>
    <scope>NUCLEOTIDE SEQUENCE [LARGE SCALE GENOMIC DNA]</scope>
    <source>
        <strain evidence="18">CBS 9802 / IAM 14324 / JCM 22182 / KY 12970</strain>
    </source>
</reference>
<sequence>MADKERLARSDSLQTAWPIRTRSDRSSQQTVKVYQRTRPTFSRRSAQYNSKLIEPETESKSAKALKADILDSLSSLTLCETPSLSASLSSSIYLSPGYDDAALPCQPRRAGIRERLNSSLSSSVLALSPPSRNKMQRAKSAQMSLASAATTIHSEENSSQVFGVAFSPDKITLRSPKTLNGTTASRTGRRGFSLFSPPRTTRSQMSNVTPQVDLPPSFSQLLDTDLRTELESVSMYRRHMYPQSAKGLKASKSSATLLTRSAKGQITKAPSSRRATISSAINALSNFSSSVLALAPFPDTNTHADKALEQDQATQDPDLSLASSTFPAWHVRTGSGSGSLAAGLDRDLPALPQDVHVTDPAVQAKHQALERSLSDLMLAAADIFEPLPLPLRSSHRVRHAAGTPRLIPARSLNVSPTPRKSHGNGMPLRKYASAQQLYHRRFDSGSSANHEKAIRRQISLDQLLLSDNTPSRADREAGIQRESQLYSTPFQSMPTVDDHQRGSSFSGSHMSLMSFAQPARVTEPAKAHTRPTRERKPTYLSIAEESTPINTLERLQQVQTRPNSYFAHSPSNPSVWTHPGVISPSPTCRFTSEIDNARLSPFWTEDSRDNSQSKSRSHWLRLKVALLAHASTALAVVKRSVGTQTAKQDEEKRVEFSTPKRGPGLTTKTTSKNLARTMTMHPGDKEKATYNHLGDSRQSDYFRDSQGRLRKLKIAGLALIVLVVALAIVAVSLAITRGARVGAGDMPMATNVSTASLQSTQRPFYAIGYDAPGAGNFNWCNVSYAQIYRDVQQLAQFTTRLRTYSSDCGQLSMLLQAIDTSKVNLTVEAGVLMDAQESTFDRQLAAVNAAMSKYKGRHISSIIVGSNYLSTSIRSNTTSATQELVRAMTVTATEIKPFVEAFGIASIPIGTAQVAGCIDPVFGAAADFVIANLPPAASSTDVAQTYANLVKTLGSTGPSVYLGMASWPNASNATALDQFIQRNLCAPRADRMMWPIAQDAPAGLFTASFGEVDAAFAAPMPATTGGKQTRGDSANNQQQSAGVRLAASITKTAISGAMGDARGLTSGITGIVAASQQLA</sequence>
<evidence type="ECO:0000256" key="11">
    <source>
        <dbReference type="ARBA" id="ARBA00023326"/>
    </source>
</evidence>
<dbReference type="InterPro" id="IPR050732">
    <property type="entry name" value="Beta-glucan_modifiers"/>
</dbReference>
<keyword evidence="18" id="KW-1185">Reference proteome</keyword>
<reference evidence="17 18" key="1">
    <citation type="journal article" date="2011" name="J. Gen. Appl. Microbiol.">
        <title>Draft genome sequencing of the enigmatic basidiomycete Mixia osmundae.</title>
        <authorList>
            <person name="Nishida H."/>
            <person name="Nagatsuka Y."/>
            <person name="Sugiyama J."/>
        </authorList>
    </citation>
    <scope>NUCLEOTIDE SEQUENCE [LARGE SCALE GENOMIC DNA]</scope>
    <source>
        <strain evidence="18">CBS 9802 / IAM 14324 / JCM 22182 / KY 12970</strain>
    </source>
</reference>
<dbReference type="OrthoDB" id="68336at2759"/>
<comment type="subcellular location">
    <subcellularLocation>
        <location evidence="2">Cell membrane</location>
        <topology evidence="2">Single-pass type II membrane protein</topology>
    </subcellularLocation>
</comment>
<keyword evidence="7 16" id="KW-0472">Membrane</keyword>
<dbReference type="PANTHER" id="PTHR16631:SF17">
    <property type="entry name" value="GLUCAN ENDO-1,3-BETA-GLUCOSIDASE BTGC"/>
    <property type="match status" value="1"/>
</dbReference>
<organism evidence="17 18">
    <name type="scientific">Mixia osmundae (strain CBS 9802 / IAM 14324 / JCM 22182 / KY 12970)</name>
    <dbReference type="NCBI Taxonomy" id="764103"/>
    <lineage>
        <taxon>Eukaryota</taxon>
        <taxon>Fungi</taxon>
        <taxon>Dikarya</taxon>
        <taxon>Basidiomycota</taxon>
        <taxon>Pucciniomycotina</taxon>
        <taxon>Mixiomycetes</taxon>
        <taxon>Mixiales</taxon>
        <taxon>Mixiaceae</taxon>
        <taxon>Mixia</taxon>
    </lineage>
</organism>
<evidence type="ECO:0000256" key="13">
    <source>
        <dbReference type="ARBA" id="ARBA00042373"/>
    </source>
</evidence>
<dbReference type="EC" id="3.2.1.39" evidence="4"/>
<evidence type="ECO:0000256" key="6">
    <source>
        <dbReference type="ARBA" id="ARBA00022801"/>
    </source>
</evidence>
<dbReference type="SUPFAM" id="SSF51445">
    <property type="entry name" value="(Trans)glycosidases"/>
    <property type="match status" value="1"/>
</dbReference>
<keyword evidence="5" id="KW-1003">Cell membrane</keyword>
<evidence type="ECO:0000256" key="9">
    <source>
        <dbReference type="ARBA" id="ARBA00023277"/>
    </source>
</evidence>
<feature type="region of interest" description="Disordered" evidence="15">
    <location>
        <begin position="1020"/>
        <end position="1039"/>
    </location>
</feature>
<feature type="transmembrane region" description="Helical" evidence="16">
    <location>
        <begin position="714"/>
        <end position="735"/>
    </location>
</feature>
<accession>G7E0F5</accession>
<dbReference type="GO" id="GO:0000272">
    <property type="term" value="P:polysaccharide catabolic process"/>
    <property type="evidence" value="ECO:0007669"/>
    <property type="project" value="UniProtKB-KW"/>
</dbReference>
<dbReference type="GO" id="GO:0009986">
    <property type="term" value="C:cell surface"/>
    <property type="evidence" value="ECO:0007669"/>
    <property type="project" value="TreeGrafter"/>
</dbReference>
<dbReference type="Proteomes" id="UP000009131">
    <property type="component" value="Unassembled WGS sequence"/>
</dbReference>
<evidence type="ECO:0000256" key="15">
    <source>
        <dbReference type="SAM" id="MobiDB-lite"/>
    </source>
</evidence>